<evidence type="ECO:0000259" key="2">
    <source>
        <dbReference type="PROSITE" id="PS50894"/>
    </source>
</evidence>
<reference evidence="4" key="1">
    <citation type="submission" date="2012-11" db="EMBL/GenBank/DDBJ databases">
        <authorList>
            <person name="Lucero-Rivera Y.E."/>
            <person name="Tovar-Ramirez D."/>
        </authorList>
    </citation>
    <scope>NUCLEOTIDE SEQUENCE [LARGE SCALE GENOMIC DNA]</scope>
    <source>
        <strain evidence="4">Araruama</strain>
    </source>
</reference>
<feature type="domain" description="HPt" evidence="2">
    <location>
        <begin position="1"/>
        <end position="63"/>
    </location>
</feature>
<protein>
    <recommendedName>
        <fullName evidence="2">HPt domain-containing protein</fullName>
    </recommendedName>
</protein>
<dbReference type="InterPro" id="IPR036641">
    <property type="entry name" value="HPT_dom_sf"/>
</dbReference>
<dbReference type="InterPro" id="IPR008207">
    <property type="entry name" value="Sig_transdc_His_kin_Hpt_dom"/>
</dbReference>
<name>A0A1V1P8A3_9BACT</name>
<evidence type="ECO:0000313" key="3">
    <source>
        <dbReference type="EMBL" id="ETR71139.1"/>
    </source>
</evidence>
<evidence type="ECO:0000256" key="1">
    <source>
        <dbReference type="PROSITE-ProRule" id="PRU00110"/>
    </source>
</evidence>
<dbReference type="GO" id="GO:0000160">
    <property type="term" value="P:phosphorelay signal transduction system"/>
    <property type="evidence" value="ECO:0007669"/>
    <property type="project" value="InterPro"/>
</dbReference>
<feature type="modified residue" description="Phosphohistidine" evidence="1">
    <location>
        <position position="9"/>
    </location>
</feature>
<dbReference type="Proteomes" id="UP000189670">
    <property type="component" value="Unassembled WGS sequence"/>
</dbReference>
<proteinExistence type="predicted"/>
<comment type="caution">
    <text evidence="3">The sequence shown here is derived from an EMBL/GenBank/DDBJ whole genome shotgun (WGS) entry which is preliminary data.</text>
</comment>
<accession>A0A1V1P8A3</accession>
<evidence type="ECO:0000313" key="4">
    <source>
        <dbReference type="Proteomes" id="UP000189670"/>
    </source>
</evidence>
<sequence>MEKVQKQAHTLKGIASYLSSESLLDAARKLELYVLEKRYEKIGAVISTIDDIISRIVKGIKKAINIQTDDDIREKVPQLPEAVLNKFILLYHLLAESDSEIKDKIEEFETMLRQISIPLSARRYLKKWFVILMNTSLTMLKNRCYYSQML</sequence>
<dbReference type="AlphaFoldDB" id="A0A1V1P8A3"/>
<organism evidence="3 4">
    <name type="scientific">Candidatus Magnetoglobus multicellularis str. Araruama</name>
    <dbReference type="NCBI Taxonomy" id="890399"/>
    <lineage>
        <taxon>Bacteria</taxon>
        <taxon>Pseudomonadati</taxon>
        <taxon>Thermodesulfobacteriota</taxon>
        <taxon>Desulfobacteria</taxon>
        <taxon>Desulfobacterales</taxon>
        <taxon>Desulfobacteraceae</taxon>
        <taxon>Candidatus Magnetoglobus</taxon>
    </lineage>
</organism>
<keyword evidence="1" id="KW-0597">Phosphoprotein</keyword>
<dbReference type="EMBL" id="ATBP01000315">
    <property type="protein sequence ID" value="ETR71139.1"/>
    <property type="molecule type" value="Genomic_DNA"/>
</dbReference>
<dbReference type="SUPFAM" id="SSF47226">
    <property type="entry name" value="Histidine-containing phosphotransfer domain, HPT domain"/>
    <property type="match status" value="1"/>
</dbReference>
<dbReference type="GO" id="GO:0004672">
    <property type="term" value="F:protein kinase activity"/>
    <property type="evidence" value="ECO:0007669"/>
    <property type="project" value="UniProtKB-ARBA"/>
</dbReference>
<dbReference type="Gene3D" id="1.20.120.160">
    <property type="entry name" value="HPT domain"/>
    <property type="match status" value="1"/>
</dbReference>
<gene>
    <name evidence="3" type="ORF">OMM_02718</name>
</gene>
<dbReference type="PROSITE" id="PS50894">
    <property type="entry name" value="HPT"/>
    <property type="match status" value="1"/>
</dbReference>